<gene>
    <name evidence="1" type="ORF">GCM10007853_28660</name>
</gene>
<dbReference type="InterPro" id="IPR033856">
    <property type="entry name" value="Trp_halogen"/>
</dbReference>
<comment type="caution">
    <text evidence="1">The sequence shown here is derived from an EMBL/GenBank/DDBJ whole genome shotgun (WGS) entry which is preliminary data.</text>
</comment>
<proteinExistence type="predicted"/>
<dbReference type="PANTHER" id="PTHR43747">
    <property type="entry name" value="FAD-BINDING PROTEIN"/>
    <property type="match status" value="1"/>
</dbReference>
<dbReference type="EMBL" id="BSNK01000002">
    <property type="protein sequence ID" value="GLQ24992.1"/>
    <property type="molecule type" value="Genomic_DNA"/>
</dbReference>
<dbReference type="Gene3D" id="3.50.50.60">
    <property type="entry name" value="FAD/NAD(P)-binding domain"/>
    <property type="match status" value="1"/>
</dbReference>
<sequence length="545" mass="61468">MKRVVIVGGGSAGWMSAAYLDGALNDRGRNKTVEITLIESPDVPRISVGEATVPSIHHILDVVGLNEADFMKKTDATFKQSIKYVNWLENKGEAYHHPFSRFTPGPIDRTGQRWMESRRDIPFVETVSAQAVLSDINLSPRPLGQTQFAAQLKYAYHFDAQLYADYLSEVAVARGVQHVRANVVGATKDDDGYLESVTLEDGTMVEADFFIDCTGFKALLMEGEMGVGWDSYAQWLLCDRAVVAQFPYEDHFPGVVRPYTTCTAMSAGWIWDTPTQTRRAIGYVHSSDFISEEDARAELLAYQDPTLKEYDTRTIHFKVGQRQKVWTKNCMAIGLSSGFIEPLESTGIYMAELGIAMLAEHFPKRREDMAAHAYRVNRIVSNRYYEVLDFINLHYCLSRRTDTAFWREVQKPDRINDRLKAKLEHWTRKAPSRSDFDDQSFYGHDYGQSVKNDPEIDPRAPVDAAGLWDHTSYEAILFGMDFRGPEFAELGTDRPNSHPARAVIETIQAGAKALPPHHIWLHQALGMTPWPPAQPPAGWVAQPSK</sequence>
<protein>
    <submittedName>
        <fullName evidence="1">Tryptophan halogenase</fullName>
    </submittedName>
</protein>
<dbReference type="PIRSF" id="PIRSF011396">
    <property type="entry name" value="Trp_halogenase"/>
    <property type="match status" value="1"/>
</dbReference>
<organism evidence="1 2">
    <name type="scientific">Algimonas ampicilliniresistens</name>
    <dbReference type="NCBI Taxonomy" id="1298735"/>
    <lineage>
        <taxon>Bacteria</taxon>
        <taxon>Pseudomonadati</taxon>
        <taxon>Pseudomonadota</taxon>
        <taxon>Alphaproteobacteria</taxon>
        <taxon>Maricaulales</taxon>
        <taxon>Robiginitomaculaceae</taxon>
        <taxon>Algimonas</taxon>
    </lineage>
</organism>
<dbReference type="SUPFAM" id="SSF51905">
    <property type="entry name" value="FAD/NAD(P)-binding domain"/>
    <property type="match status" value="1"/>
</dbReference>
<accession>A0ABQ5VDH6</accession>
<dbReference type="Proteomes" id="UP001161391">
    <property type="component" value="Unassembled WGS sequence"/>
</dbReference>
<keyword evidence="2" id="KW-1185">Reference proteome</keyword>
<reference evidence="1" key="1">
    <citation type="journal article" date="2014" name="Int. J. Syst. Evol. Microbiol.">
        <title>Complete genome of a new Firmicutes species belonging to the dominant human colonic microbiota ('Ruminococcus bicirculans') reveals two chromosomes and a selective capacity to utilize plant glucans.</title>
        <authorList>
            <consortium name="NISC Comparative Sequencing Program"/>
            <person name="Wegmann U."/>
            <person name="Louis P."/>
            <person name="Goesmann A."/>
            <person name="Henrissat B."/>
            <person name="Duncan S.H."/>
            <person name="Flint H.J."/>
        </authorList>
    </citation>
    <scope>NUCLEOTIDE SEQUENCE</scope>
    <source>
        <strain evidence="1">NBRC 108219</strain>
    </source>
</reference>
<evidence type="ECO:0000313" key="2">
    <source>
        <dbReference type="Proteomes" id="UP001161391"/>
    </source>
</evidence>
<dbReference type="InterPro" id="IPR050816">
    <property type="entry name" value="Flavin-dep_Halogenase_NPB"/>
</dbReference>
<evidence type="ECO:0000313" key="1">
    <source>
        <dbReference type="EMBL" id="GLQ24992.1"/>
    </source>
</evidence>
<dbReference type="Pfam" id="PF04820">
    <property type="entry name" value="Trp_halogenase"/>
    <property type="match status" value="1"/>
</dbReference>
<dbReference type="RefSeq" id="WP_284392033.1">
    <property type="nucleotide sequence ID" value="NZ_BSNK01000002.1"/>
</dbReference>
<dbReference type="InterPro" id="IPR036188">
    <property type="entry name" value="FAD/NAD-bd_sf"/>
</dbReference>
<dbReference type="PANTHER" id="PTHR43747:SF4">
    <property type="entry name" value="FLAVIN-DEPENDENT TRYPTOPHAN HALOGENASE"/>
    <property type="match status" value="1"/>
</dbReference>
<dbReference type="InterPro" id="IPR006905">
    <property type="entry name" value="Flavin_halogenase"/>
</dbReference>
<reference evidence="1" key="2">
    <citation type="submission" date="2023-01" db="EMBL/GenBank/DDBJ databases">
        <title>Draft genome sequence of Algimonas ampicilliniresistens strain NBRC 108219.</title>
        <authorList>
            <person name="Sun Q."/>
            <person name="Mori K."/>
        </authorList>
    </citation>
    <scope>NUCLEOTIDE SEQUENCE</scope>
    <source>
        <strain evidence="1">NBRC 108219</strain>
    </source>
</reference>
<name>A0ABQ5VDH6_9PROT</name>